<evidence type="ECO:0000256" key="1">
    <source>
        <dbReference type="ARBA" id="ARBA00023015"/>
    </source>
</evidence>
<dbReference type="Pfam" id="PF12833">
    <property type="entry name" value="HTH_18"/>
    <property type="match status" value="1"/>
</dbReference>
<dbReference type="InterPro" id="IPR050204">
    <property type="entry name" value="AraC_XylS_family_regulators"/>
</dbReference>
<dbReference type="SUPFAM" id="SSF46689">
    <property type="entry name" value="Homeodomain-like"/>
    <property type="match status" value="2"/>
</dbReference>
<accession>A0ABR6FTG7</accession>
<evidence type="ECO:0000313" key="5">
    <source>
        <dbReference type="EMBL" id="MBB2930313.1"/>
    </source>
</evidence>
<evidence type="ECO:0000256" key="3">
    <source>
        <dbReference type="ARBA" id="ARBA00023163"/>
    </source>
</evidence>
<dbReference type="Gene3D" id="1.10.10.60">
    <property type="entry name" value="Homeodomain-like"/>
    <property type="match status" value="1"/>
</dbReference>
<keyword evidence="2" id="KW-0238">DNA-binding</keyword>
<dbReference type="InterPro" id="IPR035418">
    <property type="entry name" value="AraC-bd_2"/>
</dbReference>
<dbReference type="NCBIfam" id="NF041686">
    <property type="entry name" value="ant_diox_reg_AndR"/>
    <property type="match status" value="1"/>
</dbReference>
<dbReference type="InterPro" id="IPR018060">
    <property type="entry name" value="HTH_AraC"/>
</dbReference>
<keyword evidence="3" id="KW-0804">Transcription</keyword>
<dbReference type="EMBL" id="JACHVZ010000013">
    <property type="protein sequence ID" value="MBB2930313.1"/>
    <property type="molecule type" value="Genomic_DNA"/>
</dbReference>
<evidence type="ECO:0000259" key="4">
    <source>
        <dbReference type="PROSITE" id="PS01124"/>
    </source>
</evidence>
<feature type="domain" description="HTH araC/xylS-type" evidence="4">
    <location>
        <begin position="236"/>
        <end position="336"/>
    </location>
</feature>
<evidence type="ECO:0000256" key="2">
    <source>
        <dbReference type="ARBA" id="ARBA00023125"/>
    </source>
</evidence>
<dbReference type="PROSITE" id="PS01124">
    <property type="entry name" value="HTH_ARAC_FAMILY_2"/>
    <property type="match status" value="1"/>
</dbReference>
<dbReference type="PANTHER" id="PTHR46796:SF12">
    <property type="entry name" value="HTH-TYPE DNA-BINDING TRANSCRIPTIONAL ACTIVATOR EUTR"/>
    <property type="match status" value="1"/>
</dbReference>
<organism evidence="5 6">
    <name type="scientific">Paraburkholderia silvatlantica</name>
    <dbReference type="NCBI Taxonomy" id="321895"/>
    <lineage>
        <taxon>Bacteria</taxon>
        <taxon>Pseudomonadati</taxon>
        <taxon>Pseudomonadota</taxon>
        <taxon>Betaproteobacteria</taxon>
        <taxon>Burkholderiales</taxon>
        <taxon>Burkholderiaceae</taxon>
        <taxon>Paraburkholderia</taxon>
    </lineage>
</organism>
<sequence length="337" mass="37007">MNEVRFAQHEVSYLSVMSRTDFRPHALRDHRLFESKDLDETRELISRVMQPHSLVPFGDGGGHSHMDFVKLGRLGIGTIGFGSGMQVDVEAVDGYYLLMFCVSGYAEVKASGRTIHVDDRQGVIRAPGEPFSAKLSPQCEQLVLRIDPVALPADVALGTERNGALMHFASGAMRAWQEQLKLIASSPDLLASACGNAHVGEHVESLLVNLLAAGSTEWDASFSSSPRKTATPGFVRRAEDLMIASLGSPMQLADLAEAAGVPVRTLCDGFMRFRQTSPMQYLRQVRLERARETILATSAEVRIAHIALDCGFTHFGRFAQSYKERFGESPSQTGRLR</sequence>
<dbReference type="InterPro" id="IPR009057">
    <property type="entry name" value="Homeodomain-like_sf"/>
</dbReference>
<protein>
    <submittedName>
        <fullName evidence="5">AraC-like DNA-binding protein</fullName>
    </submittedName>
</protein>
<evidence type="ECO:0000313" key="6">
    <source>
        <dbReference type="Proteomes" id="UP000533533"/>
    </source>
</evidence>
<keyword evidence="6" id="KW-1185">Reference proteome</keyword>
<dbReference type="SMART" id="SM00342">
    <property type="entry name" value="HTH_ARAC"/>
    <property type="match status" value="1"/>
</dbReference>
<proteinExistence type="predicted"/>
<dbReference type="Pfam" id="PF14525">
    <property type="entry name" value="AraC_binding_2"/>
    <property type="match status" value="1"/>
</dbReference>
<reference evidence="5 6" key="1">
    <citation type="submission" date="2020-08" db="EMBL/GenBank/DDBJ databases">
        <title>Genomic Encyclopedia of Type Strains, Phase IV (KMG-V): Genome sequencing to study the core and pangenomes of soil and plant-associated prokaryotes.</title>
        <authorList>
            <person name="Whitman W."/>
        </authorList>
    </citation>
    <scope>NUCLEOTIDE SEQUENCE [LARGE SCALE GENOMIC DNA]</scope>
    <source>
        <strain evidence="5 6">SRMrh-85</strain>
    </source>
</reference>
<dbReference type="Proteomes" id="UP000533533">
    <property type="component" value="Unassembled WGS sequence"/>
</dbReference>
<name>A0ABR6FTG7_9BURK</name>
<gene>
    <name evidence="5" type="ORF">FHX59_004775</name>
</gene>
<keyword evidence="1" id="KW-0805">Transcription regulation</keyword>
<comment type="caution">
    <text evidence="5">The sequence shown here is derived from an EMBL/GenBank/DDBJ whole genome shotgun (WGS) entry which is preliminary data.</text>
</comment>
<dbReference type="InterPro" id="IPR049668">
    <property type="entry name" value="AndR"/>
</dbReference>
<dbReference type="PANTHER" id="PTHR46796">
    <property type="entry name" value="HTH-TYPE TRANSCRIPTIONAL ACTIVATOR RHAS-RELATED"/>
    <property type="match status" value="1"/>
</dbReference>